<evidence type="ECO:0000256" key="14">
    <source>
        <dbReference type="ARBA" id="ARBA00023173"/>
    </source>
</evidence>
<dbReference type="PANTHER" id="PTHR28511">
    <property type="entry name" value="ENDONUCLEASE V"/>
    <property type="match status" value="1"/>
</dbReference>
<keyword evidence="12" id="KW-0406">Ion transport</keyword>
<feature type="transmembrane region" description="Helical" evidence="19">
    <location>
        <begin position="83"/>
        <end position="107"/>
    </location>
</feature>
<evidence type="ECO:0008006" key="22">
    <source>
        <dbReference type="Google" id="ProtNLM"/>
    </source>
</evidence>
<feature type="transmembrane region" description="Helical" evidence="19">
    <location>
        <begin position="434"/>
        <end position="455"/>
    </location>
</feature>
<dbReference type="Proteomes" id="UP001146120">
    <property type="component" value="Unassembled WGS sequence"/>
</dbReference>
<comment type="subcellular location">
    <subcellularLocation>
        <location evidence="2">Cell membrane</location>
        <topology evidence="2">Multi-pass membrane protein</topology>
    </subcellularLocation>
    <subcellularLocation>
        <location evidence="1">Cytoplasm</location>
    </subcellularLocation>
</comment>
<keyword evidence="9" id="KW-0255">Endonuclease</keyword>
<dbReference type="CDD" id="cd06559">
    <property type="entry name" value="Endonuclease_V"/>
    <property type="match status" value="1"/>
</dbReference>
<evidence type="ECO:0000256" key="8">
    <source>
        <dbReference type="ARBA" id="ARBA00022722"/>
    </source>
</evidence>
<evidence type="ECO:0000256" key="1">
    <source>
        <dbReference type="ARBA" id="ARBA00004496"/>
    </source>
</evidence>
<evidence type="ECO:0000256" key="15">
    <source>
        <dbReference type="ARBA" id="ARBA00023180"/>
    </source>
</evidence>
<gene>
    <name evidence="20" type="ORF">N0F65_006912</name>
</gene>
<evidence type="ECO:0000256" key="13">
    <source>
        <dbReference type="ARBA" id="ARBA00023136"/>
    </source>
</evidence>
<dbReference type="EMBL" id="DAKRPA010000004">
    <property type="protein sequence ID" value="DBA04910.1"/>
    <property type="molecule type" value="Genomic_DNA"/>
</dbReference>
<keyword evidence="21" id="KW-1185">Reference proteome</keyword>
<feature type="transmembrane region" description="Helical" evidence="19">
    <location>
        <begin position="259"/>
        <end position="279"/>
    </location>
</feature>
<dbReference type="GO" id="GO:0016891">
    <property type="term" value="F:RNA endonuclease activity producing 5'-phosphomonoesters, hydrolytic mechanism"/>
    <property type="evidence" value="ECO:0007669"/>
    <property type="project" value="TreeGrafter"/>
</dbReference>
<feature type="transmembrane region" description="Helical" evidence="19">
    <location>
        <begin position="286"/>
        <end position="304"/>
    </location>
</feature>
<feature type="region of interest" description="Disordered" evidence="18">
    <location>
        <begin position="1"/>
        <end position="24"/>
    </location>
</feature>
<dbReference type="GO" id="GO:0005254">
    <property type="term" value="F:chloride channel activity"/>
    <property type="evidence" value="ECO:0007669"/>
    <property type="project" value="UniProtKB-KW"/>
</dbReference>
<dbReference type="InterPro" id="IPR006990">
    <property type="entry name" value="Tweety"/>
</dbReference>
<reference evidence="20" key="1">
    <citation type="submission" date="2022-11" db="EMBL/GenBank/DDBJ databases">
        <authorList>
            <person name="Morgan W.R."/>
            <person name="Tartar A."/>
        </authorList>
    </citation>
    <scope>NUCLEOTIDE SEQUENCE</scope>
    <source>
        <strain evidence="20">ARSEF 373</strain>
    </source>
</reference>
<evidence type="ECO:0000256" key="3">
    <source>
        <dbReference type="ARBA" id="ARBA00009849"/>
    </source>
</evidence>
<protein>
    <recommendedName>
        <fullName evidence="22">Endonuclease V</fullName>
    </recommendedName>
</protein>
<name>A0AAV2ZPT8_9STRA</name>
<organism evidence="20 21">
    <name type="scientific">Lagenidium giganteum</name>
    <dbReference type="NCBI Taxonomy" id="4803"/>
    <lineage>
        <taxon>Eukaryota</taxon>
        <taxon>Sar</taxon>
        <taxon>Stramenopiles</taxon>
        <taxon>Oomycota</taxon>
        <taxon>Peronosporomycetes</taxon>
        <taxon>Pythiales</taxon>
        <taxon>Pythiaceae</taxon>
    </lineage>
</organism>
<comment type="caution">
    <text evidence="20">The sequence shown here is derived from an EMBL/GenBank/DDBJ whole genome shotgun (WGS) entry which is preliminary data.</text>
</comment>
<keyword evidence="11 19" id="KW-1133">Transmembrane helix</keyword>
<evidence type="ECO:0000256" key="7">
    <source>
        <dbReference type="ARBA" id="ARBA00022692"/>
    </source>
</evidence>
<dbReference type="GO" id="GO:0003727">
    <property type="term" value="F:single-stranded RNA binding"/>
    <property type="evidence" value="ECO:0007669"/>
    <property type="project" value="TreeGrafter"/>
</dbReference>
<dbReference type="GO" id="GO:0034707">
    <property type="term" value="C:chloride channel complex"/>
    <property type="evidence" value="ECO:0007669"/>
    <property type="project" value="UniProtKB-KW"/>
</dbReference>
<proteinExistence type="inferred from homology"/>
<keyword evidence="5" id="KW-1003">Cell membrane</keyword>
<dbReference type="InterPro" id="IPR007581">
    <property type="entry name" value="Endonuclease-V"/>
</dbReference>
<sequence length="778" mass="86453">SAFNQDEKARSKRSIRRPSPVAHRPISFSFGAPARARMDKMALLPPDYHQQVARELVHFFHSFYRFGSGSNVFNMDDPAYQALFTNVILASMIIGGVVFVILCVIVLRRCYLHIRSAYSRRQSMSTHSVEVMAVVLLSILAFSSLSGLLGEAQVDYSAGVTVDAMTNASRQFHTANRSAQEAVFTTEDVRVKADNLIVSFNQSDLPQQAYQLTIDSIRLYHASKELANKTYHLLPRGVADMGTHMEKGYFALKASTNSAILVVALSSFMCMSAIGWSMAMPLRFSILLILSVVPVSHTLIGVYLSSAMMTADFCVEPLNSTMTLFPHSPVMDYYIECPASATNPFYAEVGSLQQQADKVMRVQAALDAYARGHGDVGQRMKHDFLDPIHDRLVHINEQITQFNRSQACNTTQHGYQRATASLCEYGMVGFFSMWVHQILLCMLLFVAVVTIVLVYERVYLRELCDDMRYQLVSTYEEDNIEHIYLSTDYVEMAASVTMHDETREAWEHEQLVLKAQLIERDTVKWIVNGSGGDSENAGTDTLPEKPLTRVAGVDISFVKGSHTHACASIVVLEFGTWNVLYEAYTYVSLPAPYIAGFLAFREVPALSKLYNDLLARCPHLVPDVTLVDGNGILHPRGFGLASHFGVLMGIPTIGVGKTFLHVDGLTKDVVKHLMDEARERNTNVVKIQGQSGKIWAAALCGAAGVKNPTFVSVGHKMSLDSSLRVVEACSCFRVPEPIRQADIRSRTVIREWGTTGEIDTNLDRFNLHVQAPVDSTRA</sequence>
<keyword evidence="14" id="KW-0869">Chloride channel</keyword>
<keyword evidence="6" id="KW-0963">Cytoplasm</keyword>
<feature type="transmembrane region" description="Helical" evidence="19">
    <location>
        <begin position="128"/>
        <end position="149"/>
    </location>
</feature>
<evidence type="ECO:0000256" key="18">
    <source>
        <dbReference type="SAM" id="MobiDB-lite"/>
    </source>
</evidence>
<evidence type="ECO:0000256" key="16">
    <source>
        <dbReference type="ARBA" id="ARBA00023214"/>
    </source>
</evidence>
<evidence type="ECO:0000256" key="10">
    <source>
        <dbReference type="ARBA" id="ARBA00022801"/>
    </source>
</evidence>
<dbReference type="Gene3D" id="3.30.2170.10">
    <property type="entry name" value="archaeoglobus fulgidus dsm 4304 superfamily"/>
    <property type="match status" value="1"/>
</dbReference>
<comment type="similarity">
    <text evidence="3">Belongs to the tweety family.</text>
</comment>
<keyword evidence="7 19" id="KW-0812">Transmembrane</keyword>
<dbReference type="PANTHER" id="PTHR28511:SF1">
    <property type="entry name" value="ENDONUCLEASE V"/>
    <property type="match status" value="1"/>
</dbReference>
<keyword evidence="8" id="KW-0540">Nuclease</keyword>
<evidence type="ECO:0000256" key="11">
    <source>
        <dbReference type="ARBA" id="ARBA00022989"/>
    </source>
</evidence>
<reference evidence="20" key="2">
    <citation type="journal article" date="2023" name="Microbiol Resour">
        <title>Decontamination and Annotation of the Draft Genome Sequence of the Oomycete Lagenidium giganteum ARSEF 373.</title>
        <authorList>
            <person name="Morgan W.R."/>
            <person name="Tartar A."/>
        </authorList>
    </citation>
    <scope>NUCLEOTIDE SEQUENCE</scope>
    <source>
        <strain evidence="20">ARSEF 373</strain>
    </source>
</reference>
<keyword evidence="16" id="KW-0868">Chloride</keyword>
<accession>A0AAV2ZPT8</accession>
<evidence type="ECO:0000256" key="9">
    <source>
        <dbReference type="ARBA" id="ARBA00022759"/>
    </source>
</evidence>
<dbReference type="GO" id="GO:0005886">
    <property type="term" value="C:plasma membrane"/>
    <property type="evidence" value="ECO:0007669"/>
    <property type="project" value="UniProtKB-SubCell"/>
</dbReference>
<keyword evidence="4" id="KW-0813">Transport</keyword>
<evidence type="ECO:0000256" key="2">
    <source>
        <dbReference type="ARBA" id="ARBA00004651"/>
    </source>
</evidence>
<dbReference type="GO" id="GO:0006281">
    <property type="term" value="P:DNA repair"/>
    <property type="evidence" value="ECO:0007669"/>
    <property type="project" value="InterPro"/>
</dbReference>
<evidence type="ECO:0000256" key="17">
    <source>
        <dbReference type="ARBA" id="ARBA00023303"/>
    </source>
</evidence>
<dbReference type="Pfam" id="PF04906">
    <property type="entry name" value="Tweety"/>
    <property type="match status" value="1"/>
</dbReference>
<evidence type="ECO:0000313" key="20">
    <source>
        <dbReference type="EMBL" id="DBA04910.1"/>
    </source>
</evidence>
<dbReference type="GO" id="GO:0005737">
    <property type="term" value="C:cytoplasm"/>
    <property type="evidence" value="ECO:0007669"/>
    <property type="project" value="UniProtKB-SubCell"/>
</dbReference>
<keyword evidence="10" id="KW-0378">Hydrolase</keyword>
<keyword evidence="13 19" id="KW-0472">Membrane</keyword>
<evidence type="ECO:0000256" key="4">
    <source>
        <dbReference type="ARBA" id="ARBA00022448"/>
    </source>
</evidence>
<dbReference type="GO" id="GO:0005730">
    <property type="term" value="C:nucleolus"/>
    <property type="evidence" value="ECO:0007669"/>
    <property type="project" value="TreeGrafter"/>
</dbReference>
<evidence type="ECO:0000256" key="12">
    <source>
        <dbReference type="ARBA" id="ARBA00023065"/>
    </source>
</evidence>
<evidence type="ECO:0000256" key="5">
    <source>
        <dbReference type="ARBA" id="ARBA00022475"/>
    </source>
</evidence>
<keyword evidence="15" id="KW-0325">Glycoprotein</keyword>
<evidence type="ECO:0000256" key="19">
    <source>
        <dbReference type="SAM" id="Phobius"/>
    </source>
</evidence>
<keyword evidence="17" id="KW-0407">Ion channel</keyword>
<evidence type="ECO:0000313" key="21">
    <source>
        <dbReference type="Proteomes" id="UP001146120"/>
    </source>
</evidence>
<dbReference type="AlphaFoldDB" id="A0AAV2ZPT8"/>
<dbReference type="Pfam" id="PF04493">
    <property type="entry name" value="Endonuclease_5"/>
    <property type="match status" value="1"/>
</dbReference>
<evidence type="ECO:0000256" key="6">
    <source>
        <dbReference type="ARBA" id="ARBA00022490"/>
    </source>
</evidence>
<feature type="non-terminal residue" evidence="20">
    <location>
        <position position="1"/>
    </location>
</feature>